<dbReference type="AlphaFoldDB" id="A0A2R5FP58"/>
<protein>
    <submittedName>
        <fullName evidence="4">Group 1 glycosyl transferase</fullName>
    </submittedName>
</protein>
<dbReference type="Gene3D" id="3.40.50.2000">
    <property type="entry name" value="Glycogen Phosphorylase B"/>
    <property type="match status" value="2"/>
</dbReference>
<sequence>MKICWLIPDNRGGGVASVAISCCEQAAKAGYETTLLLVLQPTARLLANNFPFRVASLGLEGAAEETPVELIKWLSNHPQDVLFLNACEQSDAVIPYLPSTVKCVYVVHDTASRYWKVSVKEEDNLDAIVAVSETVARQFRHYLKNSKKLSVILNGCIFPELQQPTFRKDDIIFLGGDKPVKGAFDGIKLWKKLSNHGFIGKLHWFGYISPSFKTKIKQLPNSEQICIYGQVQRDVIFRIAASSKVLLMVSRVEPFGMATIEAMSMGCIPVAWDIETGTKEIVSANRTALFAPLGNIEILAKQVLRACEEYEAFANNVIEQARSNFDATVMWKHYESLIQHISSLPAISRSNEGQQPTNYQSPVRRFQLLPSPLRSIIRDVVGRSPQLGYFFRDFRGF</sequence>
<dbReference type="InterPro" id="IPR001296">
    <property type="entry name" value="Glyco_trans_1"/>
</dbReference>
<organism evidence="4 5">
    <name type="scientific">Nostoc commune NIES-4072</name>
    <dbReference type="NCBI Taxonomy" id="2005467"/>
    <lineage>
        <taxon>Bacteria</taxon>
        <taxon>Bacillati</taxon>
        <taxon>Cyanobacteriota</taxon>
        <taxon>Cyanophyceae</taxon>
        <taxon>Nostocales</taxon>
        <taxon>Nostocaceae</taxon>
        <taxon>Nostoc</taxon>
    </lineage>
</organism>
<reference evidence="4 5" key="1">
    <citation type="submission" date="2017-06" db="EMBL/GenBank/DDBJ databases">
        <title>Genome sequencing of cyanobaciteial culture collection at National Institute for Environmental Studies (NIES).</title>
        <authorList>
            <person name="Hirose Y."/>
            <person name="Shimura Y."/>
            <person name="Fujisawa T."/>
            <person name="Nakamura Y."/>
            <person name="Kawachi M."/>
        </authorList>
    </citation>
    <scope>NUCLEOTIDE SEQUENCE [LARGE SCALE GENOMIC DNA]</scope>
    <source>
        <strain evidence="4 5">NIES-4072</strain>
    </source>
</reference>
<keyword evidence="1 4" id="KW-0808">Transferase</keyword>
<dbReference type="Pfam" id="PF00534">
    <property type="entry name" value="Glycos_transf_1"/>
    <property type="match status" value="1"/>
</dbReference>
<gene>
    <name evidence="4" type="ORF">NIES4072_34980</name>
</gene>
<dbReference type="PANTHER" id="PTHR46401:SF2">
    <property type="entry name" value="GLYCOSYLTRANSFERASE WBBK-RELATED"/>
    <property type="match status" value="1"/>
</dbReference>
<proteinExistence type="predicted"/>
<dbReference type="EMBL" id="BDUD01000001">
    <property type="protein sequence ID" value="GBG19829.1"/>
    <property type="molecule type" value="Genomic_DNA"/>
</dbReference>
<dbReference type="RefSeq" id="WP_109009580.1">
    <property type="nucleotide sequence ID" value="NZ_BDUD01000001.1"/>
</dbReference>
<dbReference type="GO" id="GO:0016757">
    <property type="term" value="F:glycosyltransferase activity"/>
    <property type="evidence" value="ECO:0007669"/>
    <property type="project" value="InterPro"/>
</dbReference>
<feature type="domain" description="Glycosyltransferase subfamily 4-like N-terminal" evidence="3">
    <location>
        <begin position="13"/>
        <end position="155"/>
    </location>
</feature>
<feature type="domain" description="Glycosyl transferase family 1" evidence="2">
    <location>
        <begin position="168"/>
        <end position="322"/>
    </location>
</feature>
<dbReference type="SUPFAM" id="SSF53756">
    <property type="entry name" value="UDP-Glycosyltransferase/glycogen phosphorylase"/>
    <property type="match status" value="1"/>
</dbReference>
<dbReference type="InterPro" id="IPR028098">
    <property type="entry name" value="Glyco_trans_4-like_N"/>
</dbReference>
<dbReference type="CDD" id="cd03801">
    <property type="entry name" value="GT4_PimA-like"/>
    <property type="match status" value="1"/>
</dbReference>
<dbReference type="Proteomes" id="UP000245124">
    <property type="component" value="Unassembled WGS sequence"/>
</dbReference>
<dbReference type="Pfam" id="PF13439">
    <property type="entry name" value="Glyco_transf_4"/>
    <property type="match status" value="1"/>
</dbReference>
<evidence type="ECO:0000256" key="1">
    <source>
        <dbReference type="ARBA" id="ARBA00022679"/>
    </source>
</evidence>
<evidence type="ECO:0000313" key="4">
    <source>
        <dbReference type="EMBL" id="GBG19829.1"/>
    </source>
</evidence>
<comment type="caution">
    <text evidence="4">The sequence shown here is derived from an EMBL/GenBank/DDBJ whole genome shotgun (WGS) entry which is preliminary data.</text>
</comment>
<evidence type="ECO:0000259" key="2">
    <source>
        <dbReference type="Pfam" id="PF00534"/>
    </source>
</evidence>
<name>A0A2R5FP58_NOSCO</name>
<keyword evidence="5" id="KW-1185">Reference proteome</keyword>
<dbReference type="PROSITE" id="PS51257">
    <property type="entry name" value="PROKAR_LIPOPROTEIN"/>
    <property type="match status" value="1"/>
</dbReference>
<dbReference type="PANTHER" id="PTHR46401">
    <property type="entry name" value="GLYCOSYLTRANSFERASE WBBK-RELATED"/>
    <property type="match status" value="1"/>
</dbReference>
<evidence type="ECO:0000259" key="3">
    <source>
        <dbReference type="Pfam" id="PF13439"/>
    </source>
</evidence>
<evidence type="ECO:0000313" key="5">
    <source>
        <dbReference type="Proteomes" id="UP000245124"/>
    </source>
</evidence>
<dbReference type="OrthoDB" id="506201at2"/>
<dbReference type="GO" id="GO:0009103">
    <property type="term" value="P:lipopolysaccharide biosynthetic process"/>
    <property type="evidence" value="ECO:0007669"/>
    <property type="project" value="TreeGrafter"/>
</dbReference>
<accession>A0A2R5FP58</accession>